<comment type="caution">
    <text evidence="1">The sequence shown here is derived from an EMBL/GenBank/DDBJ whole genome shotgun (WGS) entry which is preliminary data.</text>
</comment>
<evidence type="ECO:0000313" key="2">
    <source>
        <dbReference type="Proteomes" id="UP000789901"/>
    </source>
</evidence>
<organism evidence="1 2">
    <name type="scientific">Gigaspora margarita</name>
    <dbReference type="NCBI Taxonomy" id="4874"/>
    <lineage>
        <taxon>Eukaryota</taxon>
        <taxon>Fungi</taxon>
        <taxon>Fungi incertae sedis</taxon>
        <taxon>Mucoromycota</taxon>
        <taxon>Glomeromycotina</taxon>
        <taxon>Glomeromycetes</taxon>
        <taxon>Diversisporales</taxon>
        <taxon>Gigasporaceae</taxon>
        <taxon>Gigaspora</taxon>
    </lineage>
</organism>
<accession>A0ABN7V6M2</accession>
<protein>
    <submittedName>
        <fullName evidence="1">23217_t:CDS:1</fullName>
    </submittedName>
</protein>
<name>A0ABN7V6M2_GIGMA</name>
<dbReference type="Proteomes" id="UP000789901">
    <property type="component" value="Unassembled WGS sequence"/>
</dbReference>
<reference evidence="1 2" key="1">
    <citation type="submission" date="2021-06" db="EMBL/GenBank/DDBJ databases">
        <authorList>
            <person name="Kallberg Y."/>
            <person name="Tangrot J."/>
            <person name="Rosling A."/>
        </authorList>
    </citation>
    <scope>NUCLEOTIDE SEQUENCE [LARGE SCALE GENOMIC DNA]</scope>
    <source>
        <strain evidence="1 2">120-4 pot B 10/14</strain>
    </source>
</reference>
<keyword evidence="2" id="KW-1185">Reference proteome</keyword>
<evidence type="ECO:0000313" key="1">
    <source>
        <dbReference type="EMBL" id="CAG8734293.1"/>
    </source>
</evidence>
<proteinExistence type="predicted"/>
<sequence>MNLLVDQQPEPPIGLTWEDKVNYICNQINLEQTGQAAQLPYYFSLGALIEVKASNQKAKQISEAQAITHQEIEEIQELTNLTGAR</sequence>
<gene>
    <name evidence="1" type="ORF">GMARGA_LOCUS14697</name>
</gene>
<dbReference type="EMBL" id="CAJVQB010009847">
    <property type="protein sequence ID" value="CAG8734293.1"/>
    <property type="molecule type" value="Genomic_DNA"/>
</dbReference>